<evidence type="ECO:0000313" key="2">
    <source>
        <dbReference type="Proteomes" id="UP000001568"/>
    </source>
</evidence>
<dbReference type="EMBL" id="CP000596">
    <property type="protein sequence ID" value="ABP00243.1"/>
    <property type="molecule type" value="Genomic_DNA"/>
</dbReference>
<dbReference type="RefSeq" id="XP_001421949.1">
    <property type="nucleotide sequence ID" value="XM_001421912.1"/>
</dbReference>
<dbReference type="AlphaFoldDB" id="A4S8T8"/>
<dbReference type="HOGENOM" id="CLU_121622_0_0_1"/>
<dbReference type="Gramene" id="ABP00243">
    <property type="protein sequence ID" value="ABP00243"/>
    <property type="gene ID" value="OSTLU_27965"/>
</dbReference>
<dbReference type="Proteomes" id="UP000001568">
    <property type="component" value="Chromosome 16"/>
</dbReference>
<accession>A4S8T8</accession>
<gene>
    <name evidence="1" type="ORF">OSTLU_27965</name>
</gene>
<reference evidence="1 2" key="1">
    <citation type="journal article" date="2007" name="Proc. Natl. Acad. Sci. U.S.A.">
        <title>The tiny eukaryote Ostreococcus provides genomic insights into the paradox of plankton speciation.</title>
        <authorList>
            <person name="Palenik B."/>
            <person name="Grimwood J."/>
            <person name="Aerts A."/>
            <person name="Rouze P."/>
            <person name="Salamov A."/>
            <person name="Putnam N."/>
            <person name="Dupont C."/>
            <person name="Jorgensen R."/>
            <person name="Derelle E."/>
            <person name="Rombauts S."/>
            <person name="Zhou K."/>
            <person name="Otillar R."/>
            <person name="Merchant S.S."/>
            <person name="Podell S."/>
            <person name="Gaasterland T."/>
            <person name="Napoli C."/>
            <person name="Gendler K."/>
            <person name="Manuell A."/>
            <person name="Tai V."/>
            <person name="Vallon O."/>
            <person name="Piganeau G."/>
            <person name="Jancek S."/>
            <person name="Heijde M."/>
            <person name="Jabbari K."/>
            <person name="Bowler C."/>
            <person name="Lohr M."/>
            <person name="Robbens S."/>
            <person name="Werner G."/>
            <person name="Dubchak I."/>
            <person name="Pazour G.J."/>
            <person name="Ren Q."/>
            <person name="Paulsen I."/>
            <person name="Delwiche C."/>
            <person name="Schmutz J."/>
            <person name="Rokhsar D."/>
            <person name="Van de Peer Y."/>
            <person name="Moreau H."/>
            <person name="Grigoriev I.V."/>
        </authorList>
    </citation>
    <scope>NUCLEOTIDE SEQUENCE [LARGE SCALE GENOMIC DNA]</scope>
    <source>
        <strain evidence="1 2">CCE9901</strain>
    </source>
</reference>
<dbReference type="Gene3D" id="3.20.160.10">
    <property type="entry name" value="vpa0580 domain like"/>
    <property type="match status" value="1"/>
</dbReference>
<sequence length="145" mass="15522">MRAQALATNANPSVKAIVDTLAELAEQEFGLANVKFQEVMAKMDECFDFEPTAYASGVGTSRETRNAAGTNSGSCKTFYFAKMRGLSEGAALRLFCEHYEDVANAPSGDSHANIRAFMENGYDGLTFEGEALRAKGAGSAMNNDI</sequence>
<dbReference type="GeneID" id="5005991"/>
<keyword evidence="2" id="KW-1185">Reference proteome</keyword>
<evidence type="ECO:0008006" key="3">
    <source>
        <dbReference type="Google" id="ProtNLM"/>
    </source>
</evidence>
<dbReference type="Pfam" id="PF08888">
    <property type="entry name" value="HopJ"/>
    <property type="match status" value="1"/>
</dbReference>
<dbReference type="eggNOG" id="ENOG502S8T7">
    <property type="taxonomic scope" value="Eukaryota"/>
</dbReference>
<dbReference type="InterPro" id="IPR014984">
    <property type="entry name" value="HopJ"/>
</dbReference>
<dbReference type="InterPro" id="IPR038604">
    <property type="entry name" value="HopJ_sf"/>
</dbReference>
<proteinExistence type="predicted"/>
<dbReference type="KEGG" id="olu:OSTLU_27965"/>
<organism evidence="1 2">
    <name type="scientific">Ostreococcus lucimarinus (strain CCE9901)</name>
    <dbReference type="NCBI Taxonomy" id="436017"/>
    <lineage>
        <taxon>Eukaryota</taxon>
        <taxon>Viridiplantae</taxon>
        <taxon>Chlorophyta</taxon>
        <taxon>Mamiellophyceae</taxon>
        <taxon>Mamiellales</taxon>
        <taxon>Bathycoccaceae</taxon>
        <taxon>Ostreococcus</taxon>
    </lineage>
</organism>
<evidence type="ECO:0000313" key="1">
    <source>
        <dbReference type="EMBL" id="ABP00243.1"/>
    </source>
</evidence>
<name>A4S8T8_OSTLU</name>
<dbReference type="OrthoDB" id="10267503at2759"/>
<protein>
    <recommendedName>
        <fullName evidence="3">HopJ type III effector protein</fullName>
    </recommendedName>
</protein>
<dbReference type="OMA" id="CKIFAFA"/>